<dbReference type="InterPro" id="IPR020845">
    <property type="entry name" value="AMP-binding_CS"/>
</dbReference>
<dbReference type="Gene3D" id="3.30.300.30">
    <property type="match status" value="6"/>
</dbReference>
<dbReference type="CDD" id="cd02440">
    <property type="entry name" value="AdoMet_MTases"/>
    <property type="match status" value="1"/>
</dbReference>
<dbReference type="CDD" id="cd05930">
    <property type="entry name" value="A_NRPS"/>
    <property type="match status" value="5"/>
</dbReference>
<dbReference type="FunFam" id="3.40.50.980:FF:000001">
    <property type="entry name" value="Non-ribosomal peptide synthetase"/>
    <property type="match status" value="5"/>
</dbReference>
<dbReference type="FunFam" id="1.10.1200.10:FF:000005">
    <property type="entry name" value="Nonribosomal peptide synthetase 1"/>
    <property type="match status" value="2"/>
</dbReference>
<dbReference type="GO" id="GO:0043041">
    <property type="term" value="P:amino acid activation for nonribosomal peptide biosynthetic process"/>
    <property type="evidence" value="ECO:0007669"/>
    <property type="project" value="TreeGrafter"/>
</dbReference>
<dbReference type="UniPathway" id="UPA00011"/>
<dbReference type="SUPFAM" id="SSF52777">
    <property type="entry name" value="CoA-dependent acyltransferases"/>
    <property type="match status" value="14"/>
</dbReference>
<evidence type="ECO:0000256" key="5">
    <source>
        <dbReference type="ARBA" id="ARBA00022737"/>
    </source>
</evidence>
<dbReference type="InterPro" id="IPR045851">
    <property type="entry name" value="AMP-bd_C_sf"/>
</dbReference>
<dbReference type="SUPFAM" id="SSF56801">
    <property type="entry name" value="Acetyl-CoA synthetase-like"/>
    <property type="match status" value="5"/>
</dbReference>
<dbReference type="InterPro" id="IPR029058">
    <property type="entry name" value="AB_hydrolase_fold"/>
</dbReference>
<dbReference type="PANTHER" id="PTHR45527:SF1">
    <property type="entry name" value="FATTY ACID SYNTHASE"/>
    <property type="match status" value="1"/>
</dbReference>
<proteinExistence type="inferred from homology"/>
<dbReference type="RefSeq" id="WP_110293372.1">
    <property type="nucleotide sequence ID" value="NZ_QJKF01000001.1"/>
</dbReference>
<sequence>MIPLSFAQRRLWFIHRLEGPSATYNMPLTVRLTGPFDAAAFAAAIGDVVARHESLRTVFVEVDGVPGQRVIDADCVEIPVLVTEVTPDELDASVRAAARYAFDLSTEIPLRATVFRYAPQECVVMLLIHHIAGDGWSMAPLLRDVSEAYAARRSGRAPEWEPLPVQYVDYTLWQQELLGSQSDPDSVLARQFEYWRGELAGLPEQLRLPTDRPRPRAASYRGDMLVFRIDPEIRAAVERLAAREGATVSMVLQSALAVLLFKLGAGEDIPLGSPIAGRTDDALNDLVGFFVNTWVLRAAVDPAASFAEIVGQVRAKALAAYENQDVPFELLVELLNPARSASHHPLFQVLLSFQNNTAATLELSGVEFEPYALPAMTAQFDLTFNIGDAAAGERSNGDAPAQAGWDVYVEYATDLFDRSTIEAMAARLDRILRSVVADPAAPVGSLDALDPEERALVLREWNDTATPVDTQADIVGLFQAQAAETPEAVAVVCGDTEVTYGELDARSNGLARLLGARGVRPDGVVAVALPRSVELITALLAVVKAGGAYLPIDPGYPSDRVAFVLADAAPVVVLTDAATAKALPDNEIPLLCMDTTVVDDVTGAERVAAVRPENLAYVIYTSGSTGVPKGVGITHRNVVNLVAQAWSAGTGDRVLVHSSIAFDASTYEIWPALCGGATLVVAGEERSDLVEITRLVQTRSVTKLFATPPLLSALVDHVESLPDSPLRGLRQVNTGADTLTSGLVDALAAKCGVERVDNLYGPTEATVNVTAYQVPDDLVGAAVPIGAPVANTRVFVLDSWLMPVPVGVAGELYVASAQLARGYHNRPELTAARFVADPFDPSGGRLYRTGDVVRWTPGGVLEFAGRADDQVKIRGFRVEPGEVETVLAQHPSVSQAVVVARESGAGKQLVGYVVADRTSSIEGNGHTGGHGLDGGQVRRFAAERLPDFMVPSVVMVIDAVPLTASGKLDRAALPVPELTSSVAYRAATTIQEQMLAALFAEILGHDRVGVDDNFFALGGHSLLATRLVSRIRVVLSVEVPIRTVFDAPTVAQLATRLGDHTRPRPALLARPRPDAAPLSYAQRRLWFLHRLEGPSATYNLPLTARLHGVDESALSAAIGDVVARHESLRTIFVEADGVPVQRVLEPGGVVVPVTVTDTTPDELAAEVDTAVRYGFDLSAEIPVRASVFRCGADDCVLVLLIHHIAGDGWSMAPLLRDLSVAYAARLDGRAPGWEPLPVQYVDYTLWQQELLGSAADPDSVLSEQFEYWRAELAELPEQLRLPTDRPRPRVASYRGDVVAFDIDPLLRAEVERVAARTGATVSMVLQSALAVLLFKLGAGEDIPIGSPIAGRTDDALTDLVGFFVNSWVLRTRVAAETPFTDLVGQVRSKALAGYENQDIPFELLVELLNPARSAAHHPLFQVSLAFQNNTAPALELPGVRFEPYGASIATARFDLFFNIADAPAGRPWQGLVEYATDLFDRSTVEAMVARLVRILRQVAQDPGTAVGSVEVLDADERETVLRRWNDTAFVVPEATIVDSIDARIAARPDATALVCGDEAISYRELGARADRLAGALISRGVGPDSVVAVALPRSADLVVALLGVLRAGGAYLPIDPAYPSDRLAFILSDAAPAVVVTDAATADVLPRTPAPHLFLDEATAEGRAPARAVRVGPDNLAYVIYTSGSTGVPKGVGITHRNLASLTSQAWPLKADDRVLAHSSIAFDGSTYEIWPTLAAGAAVVVTREARSDLMEIAESVAAESVTRMFSTPPMLSALIDHADSLPDNPLRSMRAVIVGGAELTADLVRKTRTKCAGVLFLNGYGPTETTACVTVYHVASDATPVPIGHPLGNVRLYVLDSRLLPVPVGVPGELYVAGAQLGRGYRGRAGLTAARFVADPFDPSGGRLYRTGDVVRWNREGQLAFVGRADDQVKIRGFRVEPGEIENLLAQHPSVSRAVVLARDTDSGKQLIGYVVADHSVPGGAELDGAQVRAFAAERLPDFMVPAAVVVLDSVPLTANGKVDPARLPEPEITSAARYRAPRTDQERILTTVFAELLGLDRVGVDDGFFELGGDSIRSIQVVSRARELGIEISPREVFEHQTAASLAAVAAGREAATPILAELPGGAVGWLPLLPAARFVRELGAGFDSFAQSMLLELPVGIDRAGLAATLTAVLERHEVLRSRLVDDERGAGLEVAPADAVDVDRLLRRVEMPAAERDWDERASTIATEVRAAARRLAPAAGVMIQFVWFDAGPAEAGRLSIVAHHLVIDAVSWRILLPDLTSAWRDAAAGLTPVLPAAGTSMRRWAHGLVEQAAMPRVVDQLPWWRSVLDEPEPMLGRRPLDPAVDVMATVEQVSIQLPVADSEALLTTLPAAFHGGVEDGLLAALAAAVTRWRDTGAENGTDSARAESVVIRMEGHGREENTVPGADLSSTVGWFTSMYPVRVAARAEWDQLCAGGSAAGAVVKSVKEQLRAVPDKGMGYGLLRYLNPDTALELQQFSPGQIGFNYLGRLTAADLLPQRWRGAGWTPAGDAGSAATPDPAMPALAVLDVTAMVVDAGEGPVLQAVLAAPTGVLTKSETASLAELWRDALIGLARHAATPDAGGLTPSDLPLVRLGQNDIDGLAARYPGLVDVWPLTPMQAGLLFHQALAGPGLDAYHMQVVFGLAGQMEPERMRAAGQGLLDQYPNLRVAFTPGPHGQPVQVVVSGVELPWRVVDLRHLDQGDRDAAAQRLLAEDQHAHFDMAAPPLLRLTLVLLTDERSELVLTTHHVLTDGWSLPLLIRELLGRYGSGAPVAQPPNYREFLKWLGEQDVEAGVRAWRRELDGVTEPTLLASSVRGTDAAAEVERFEVPLVAEIGAAVTKRAGELGVTVNTVVQAAWGLVLGAATGRHDVTVGATVSGRPPAIPGVDAMIGLFINTVPVRVRFGPQDTLAELLTDLQARQTALLDHHHVGLSEIHQAVGVSVLFDTLIAFESYPVDRAGIAAVTGASSLEITELRPNAATHYPLTVIAGTEPTLTLYLEYRTDDIGRADIEAMAGRLGRILRQIVADPAAPVAAVDLLGTDEREMVLRKWNDTAREVADTTAVGLFEAQVARTPDATALVFRDRAVSYRELDDRATRLARVLASRGVGSDSIVAVALPRSTELIVGLLAVWKAGGAYLPIDPAYPSDRLAFILSDAAPVVVVTDRATASILPDTAAPLYLDALEHDAGAELSGVSPRPRNLAYVIYTSGSTGVPKGVGVTHRNVVNHVSQGWLTGPAERVLVHSSMAFDASTYEMWAALCAGGGLVLAGELRSDPREMLELVANHSVTRLFATPALLAVLLDYAETLPGNPFEGVAQVIAGGAELSSALVRRVRATAADVEVTNGYGPTETTVFATTFPADADAAGSVPIGRPLANMRTYVLDSWLRPVPIGVAGELYVAGAQLARGYQGRPGLSASRFVADPNDPAGGRLYRTGDVVRWTPEGALEFVGRVDDQVKIRGFRVEPGEIETILAQHPSVSQAVVVTRDTGTGGKQLIGYVVAEQADGGQVHEFTAERLPDFMVPTVVMVIDAMPLTANGKLDRKALPDPEVGSTRRYRAPVSAAEGVLVSVFAEVLGLDRVGVDDSFFELGGDSIRSIQVVSRARELGVEISPREVFEHRTAAALAAAASGREVAAPVLAELPGGGTGWMPLLPVARFVRELGGGFDSFTQAMVLDLPVGIDRAGLVATLSAALDRHDVLRSRLVDDERGAGLDVAPAGSVDVDQLVTRVSLAQNADAAGVVMSEMANAVGRLAPGAGIMAQFVWFDAGPDEAGRLAVVAHHLAVDGVSWRILLPDLATAWQEVSAGRTPVLPRTGTSLRRWAHGLVEQAARPQRVAELAWWRSVLDGPDPLLGSRPLDSAVDVAAGVGHALVRIPVPDTETLLTTLPAAFHGGVEDGLLAALATAVRRWRERRGVREESVLIRLEGHGREEDTVPGADLSTTVGWFTSMFPVRVRASGADRAELRAGGPAVGALVKTVKEQLRAVPDKGMGYGLLRYLNPETAPVLQGYSAGQIGFNYLGRFTSTDLLPQRLRGAGWTPSVDAEQLTTPMDPALGSTPAMAALDVNAIVLDTGEGPVLQAVFASPTAIMAEAELQELAELWHEAVDGLVAHVAAGGGGLTPSDVLADLDQSDLDTLEQRYPGLTDVWPLTPMQSGLLFHQELAGSGFDAYHMQLVLGLVGEVDVERMRSAGQGLLDRYENLRVAFVTDRRGDTVQVVLDEVELPWRVADLRELPADEREAALERLLAEDRDAHFDMAVPPLIRLMVVRTGPNRSELVLTAHHVLLDGWSLPLLIVDLLGAYGGSGAPAPAAEYKHFLKWLGEQDSGAGVRAWRRELDGVHEPTLLADGARATEAARLPEVMRVEVPLSPDTVTALTRRSTELGVTLSTVVQGGWGILLAAATGSHDVVTGATVSGRPPEIAGVNSMVGLFINTVPVRVRFGPADTLTDLLTDLQARQTTLLDYHHVGLSEIHRAVGVQTLFDTLIAFESYPVDHAGIGAVADTGGLAISDSRPNAPTHYPLTVIANTAPTLTLQFEYRPDTFDRPSVEAMAERLARILRQVATDPDAPVRSIDLLGSDERELVLHRWNATAAAIEPGRTLVGMFTAQAAETPAAVALLEGDTEVTYRELAHRADLLAGELISRGVGPDSVVAVALPRSVELIVAFVAVLRAGGAYLPIDPAYPSERLAFILTDAAPVVVLTGRATANLLPDTAIPHLHLDSLELTEAAARDHLAEVRPHNLAYLIYTSGSTGVPKGVAVTHHNVANLVSQRWSTGPRERVLMHTSVSFDVSTYEIWPTLCGGHTLVLTGELRSDPAEMVELIESRSVTRVFSTPGLLPALLDRAETAPGRPLRSLAQAVVGGAEVTTALARRLWAVAPEIEIVNGYGPTESTVFATVSVADPGWTDGSVPIGRPLTNVRAFVLDSWLTPVPVGVAGELYLAGAQTARGYFGRAALTAARFVADPFDPSGGRLYRTGDVVRWNREGQLEFLGRVDDQVKIRGFRIEPGEVERALAQHPSVSRAIVIAHDTGDGGKQLIGYVLAERDGDRPDGHEVRRYAAERLPEYMVPAAVLVIDSVPLTVSGKLDVRALPAPEFASSARYRAPRGDDERVLAELFGEVLGRDRIGVDDNFFELGGHSLLATRLASRIRAVLGVEVPIRAVFDAPTVAQLATRLDADVQLRPPLAVRSRPDVVPASYAQRRLWFIHRLEGPSATYNIPLAVRMRGLDVTVLRAAIGDVIARHESLRTVFAEADGLPAQRVLDPASVEDPVVVTDAEPAELDAAVAGAVRYGFDLSSQIPLRVTVIRPGTQDCVVVLVVHHIAGDGWSMAPLLRDLSVAYAARLGHRAPEWEPLPVQYVDYTLWQQDLLGSADDPASLLSRQFEYWRGELEGLPEQLRLPTDRPRPRVASYRGDMVLFDIDAELRAGVERLAAREGATVSMVLQSALAVLLFKLGAGEDIPLGSPIAGRTDEALADLVGFFVNTWVLRTRLSPGAAFTEVLGQVRSKALAAYENQDAPFELLVELLNPTRSAAHHALFQVTLAFQNNSLANLELPGVGFEPYHASLAASRFDLFFNIADTPAGLPWNGLIEYATELFDRSTVEALAARFVRVVRTIATEPDAAVGSIDVLGADERETVLRRWNDRTIELAPDGTLVGLIEAQAARTPERVAVVCGDTEVSYRELDARAGRLAGTLNSLGVVPDSVVAVALPRSVELIVALLAVLKAGGAYLPIDPAYPSERLAFILSDAAPVVVVTDRDTADALPDSSVPRLYLDEAGAVHGAAGPVVRSQNLAYVIYTSGSTGRPKGVGITHRNVVNHVSQGWLTGDAERVLVHSSMAFDASTYEMWAALSAGGGLVLARESRSDPAEMLELVAKHSVTRLFATPALLSVLLERAEALPGNAFDGVTQVIAGGAELSGELVRRVRAVAADVEVVNGYGPTETTVFATTFVAEADTDGAVPIGRPLGNMRAFVLDSGLRPVPAGVSGELYVAGAQLARGYRGRPGLTATRFVADPFDPTGGRLYRTGDVVRWTPAGTLEFVGRVDDQVKIRGFRVEPGEVENVLTQHPSVAQAVVVARETDTGGKQLIGYVVPERSGPAVGEDELVGQWLRVYDELYSGTDESDSAADESGVPFGADFGGWNSSYTGGAIPLDQMRIWQSATVERIRGLDPRRVLEIGVGSGLLLSQVAPDCEEYWATDFSAATIDTLRRRLGELNEDWTGRVELSVRSADQTAGLPENHFDTVVLNSVIQYFPGEQYLRRVLERVLRLLAPGGAVFLGDIRNLALLTEFTTAVQIARNGGEDPAAVLDRVKRDIAAEQELLLAPEYFPALARVLDFDAVDVELKRGYAVNELTRYRYDVVLRKSPARALSVAETPRVEFRDHVWLRALLRDRHPDGLRVTGIPHAGLTGQLEALHQIRAGQPVPAEGQIVPPAVGFEGIVADYAARLDTGLLPEDLHVLGERFGYTTAVTWSTTAGQMDAIFLDAARDRPLTGVYLTEGSVAEPARYANSPQASLLAADVRRWAGEHLPEFMVPATVLALDSMPLTANGKIDRGALPDPELLSDSEYRGPRTERERALAGLFAEILGLDRVGIDDDFFALGGHSLLATRLTSRIRAVVGVDVPVRVVFDAPTVAELAARLDEGGVGGTDFDPVLMLKTSGAREPLWCLPPGGGLGWFYQHLGRELPDRPVYAIQSRGLDGGPTAGSMAEMVADYIDRMRAIQSEGPYHLIGWSYGGVVAQAMAAELSRRGIEVGFVGVLDSEPPQGAVAEADITDEEAMAGVRAWAVDRFGDQLEAPVIQELVERLTKVLVNNCRLWEGYTSPFYDGDLTVFGATLDVTGNRRADVESELEQAWRSYIGGRITVFEVDCAHGDFDRPETMSLVGRVLNDLL</sequence>
<dbReference type="OrthoDB" id="5475787at2"/>
<evidence type="ECO:0000256" key="2">
    <source>
        <dbReference type="ARBA" id="ARBA00006432"/>
    </source>
</evidence>
<dbReference type="GO" id="GO:0072330">
    <property type="term" value="P:monocarboxylic acid biosynthetic process"/>
    <property type="evidence" value="ECO:0007669"/>
    <property type="project" value="UniProtKB-ARBA"/>
</dbReference>
<dbReference type="NCBIfam" id="NF004282">
    <property type="entry name" value="PRK05691.1"/>
    <property type="match status" value="6"/>
</dbReference>
<dbReference type="FunFam" id="2.30.38.10:FF:000001">
    <property type="entry name" value="Non-ribosomal peptide synthetase PvdI"/>
    <property type="match status" value="4"/>
</dbReference>
<dbReference type="SUPFAM" id="SSF47336">
    <property type="entry name" value="ACP-like"/>
    <property type="match status" value="5"/>
</dbReference>
<dbReference type="GO" id="GO:0003824">
    <property type="term" value="F:catalytic activity"/>
    <property type="evidence" value="ECO:0007669"/>
    <property type="project" value="InterPro"/>
</dbReference>
<dbReference type="Gene3D" id="3.30.559.30">
    <property type="entry name" value="Nonribosomal peptide synthetase, condensation domain"/>
    <property type="match status" value="7"/>
</dbReference>
<dbReference type="Gene3D" id="3.40.50.150">
    <property type="entry name" value="Vaccinia Virus protein VP39"/>
    <property type="match status" value="1"/>
</dbReference>
<dbReference type="EMBL" id="QJKF01000001">
    <property type="protein sequence ID" value="PXX71181.1"/>
    <property type="molecule type" value="Genomic_DNA"/>
</dbReference>
<dbReference type="InterPro" id="IPR010060">
    <property type="entry name" value="NRPS_synth"/>
</dbReference>
<evidence type="ECO:0000256" key="6">
    <source>
        <dbReference type="ARBA" id="ARBA00023194"/>
    </source>
</evidence>
<feature type="domain" description="Carrier" evidence="7">
    <location>
        <begin position="5125"/>
        <end position="5200"/>
    </location>
</feature>
<keyword evidence="5" id="KW-0677">Repeat</keyword>
<evidence type="ECO:0000256" key="4">
    <source>
        <dbReference type="ARBA" id="ARBA00022553"/>
    </source>
</evidence>
<feature type="domain" description="Carrier" evidence="7">
    <location>
        <begin position="986"/>
        <end position="1061"/>
    </location>
</feature>
<dbReference type="InterPro" id="IPR000873">
    <property type="entry name" value="AMP-dep_synth/lig_dom"/>
</dbReference>
<dbReference type="GO" id="GO:0008610">
    <property type="term" value="P:lipid biosynthetic process"/>
    <property type="evidence" value="ECO:0007669"/>
    <property type="project" value="UniProtKB-ARBA"/>
</dbReference>
<dbReference type="PROSITE" id="PS00012">
    <property type="entry name" value="PHOSPHOPANTETHEINE"/>
    <property type="match status" value="5"/>
</dbReference>
<dbReference type="InterPro" id="IPR029063">
    <property type="entry name" value="SAM-dependent_MTases_sf"/>
</dbReference>
<feature type="domain" description="Carrier" evidence="7">
    <location>
        <begin position="6591"/>
        <end position="6666"/>
    </location>
</feature>
<protein>
    <submittedName>
        <fullName evidence="8">Aspartate racemase</fullName>
    </submittedName>
</protein>
<dbReference type="CDD" id="cd19540">
    <property type="entry name" value="LCL_NRPS-like"/>
    <property type="match status" value="3"/>
</dbReference>
<dbReference type="GO" id="GO:0005829">
    <property type="term" value="C:cytosol"/>
    <property type="evidence" value="ECO:0007669"/>
    <property type="project" value="TreeGrafter"/>
</dbReference>
<dbReference type="Pfam" id="PF00501">
    <property type="entry name" value="AMP-binding"/>
    <property type="match status" value="5"/>
</dbReference>
<comment type="caution">
    <text evidence="8">The sequence shown here is derived from an EMBL/GenBank/DDBJ whole genome shotgun (WGS) entry which is preliminary data.</text>
</comment>
<comment type="cofactor">
    <cofactor evidence="1">
        <name>pantetheine 4'-phosphate</name>
        <dbReference type="ChEBI" id="CHEBI:47942"/>
    </cofactor>
</comment>
<dbReference type="InterPro" id="IPR010071">
    <property type="entry name" value="AA_adenyl_dom"/>
</dbReference>
<name>A0A318K9F1_9NOCA</name>
<dbReference type="PANTHER" id="PTHR45527">
    <property type="entry name" value="NONRIBOSOMAL PEPTIDE SYNTHETASE"/>
    <property type="match status" value="1"/>
</dbReference>
<dbReference type="Pfam" id="PF08242">
    <property type="entry name" value="Methyltransf_12"/>
    <property type="match status" value="1"/>
</dbReference>
<dbReference type="Pfam" id="PF00550">
    <property type="entry name" value="PP-binding"/>
    <property type="match status" value="5"/>
</dbReference>
<dbReference type="InterPro" id="IPR023213">
    <property type="entry name" value="CAT-like_dom_sf"/>
</dbReference>
<keyword evidence="4" id="KW-0597">Phosphoprotein</keyword>
<evidence type="ECO:0000259" key="7">
    <source>
        <dbReference type="PROSITE" id="PS50075"/>
    </source>
</evidence>
<dbReference type="NCBIfam" id="TIGR01733">
    <property type="entry name" value="AA-adenyl-dom"/>
    <property type="match status" value="5"/>
</dbReference>
<dbReference type="NCBIfam" id="NF003417">
    <property type="entry name" value="PRK04813.1"/>
    <property type="match status" value="6"/>
</dbReference>
<dbReference type="FunFam" id="3.40.50.12780:FF:000012">
    <property type="entry name" value="Non-ribosomal peptide synthetase"/>
    <property type="match status" value="5"/>
</dbReference>
<dbReference type="NCBIfam" id="TIGR01720">
    <property type="entry name" value="NRPS-para261"/>
    <property type="match status" value="2"/>
</dbReference>
<dbReference type="GO" id="GO:0009403">
    <property type="term" value="P:toxin biosynthetic process"/>
    <property type="evidence" value="ECO:0007669"/>
    <property type="project" value="UniProtKB-ARBA"/>
</dbReference>
<dbReference type="Pfam" id="PF00975">
    <property type="entry name" value="Thioesterase"/>
    <property type="match status" value="1"/>
</dbReference>
<evidence type="ECO:0000313" key="9">
    <source>
        <dbReference type="Proteomes" id="UP000247569"/>
    </source>
</evidence>
<dbReference type="InterPro" id="IPR001031">
    <property type="entry name" value="Thioesterase"/>
</dbReference>
<feature type="domain" description="Carrier" evidence="7">
    <location>
        <begin position="2038"/>
        <end position="2112"/>
    </location>
</feature>
<accession>A0A318K9F1</accession>
<keyword evidence="3" id="KW-0596">Phosphopantetheine</keyword>
<dbReference type="FunFam" id="3.30.300.30:FF:000010">
    <property type="entry name" value="Enterobactin synthetase component F"/>
    <property type="match status" value="4"/>
</dbReference>
<dbReference type="InterPro" id="IPR020806">
    <property type="entry name" value="PKS_PP-bd"/>
</dbReference>
<dbReference type="InterPro" id="IPR036736">
    <property type="entry name" value="ACP-like_sf"/>
</dbReference>
<evidence type="ECO:0000313" key="8">
    <source>
        <dbReference type="EMBL" id="PXX71181.1"/>
    </source>
</evidence>
<dbReference type="Gene3D" id="3.40.50.980">
    <property type="match status" value="10"/>
</dbReference>
<dbReference type="InterPro" id="IPR013217">
    <property type="entry name" value="Methyltransf_12"/>
</dbReference>
<dbReference type="Gene3D" id="2.30.38.10">
    <property type="entry name" value="Luciferase, Domain 3"/>
    <property type="match status" value="5"/>
</dbReference>
<feature type="domain" description="Carrier" evidence="7">
    <location>
        <begin position="3580"/>
        <end position="3654"/>
    </location>
</feature>
<dbReference type="Pfam" id="PF13193">
    <property type="entry name" value="AMP-binding_C"/>
    <property type="match status" value="5"/>
</dbReference>
<dbReference type="SUPFAM" id="SSF53335">
    <property type="entry name" value="S-adenosyl-L-methionine-dependent methyltransferases"/>
    <property type="match status" value="1"/>
</dbReference>
<keyword evidence="9" id="KW-1185">Reference proteome</keyword>
<comment type="similarity">
    <text evidence="2">Belongs to the ATP-dependent AMP-binding enzyme family.</text>
</comment>
<keyword evidence="6" id="KW-0045">Antibiotic biosynthesis</keyword>
<dbReference type="GO" id="GO:0031177">
    <property type="term" value="F:phosphopantetheine binding"/>
    <property type="evidence" value="ECO:0007669"/>
    <property type="project" value="InterPro"/>
</dbReference>
<evidence type="ECO:0000256" key="1">
    <source>
        <dbReference type="ARBA" id="ARBA00001957"/>
    </source>
</evidence>
<dbReference type="GO" id="GO:0017000">
    <property type="term" value="P:antibiotic biosynthetic process"/>
    <property type="evidence" value="ECO:0007669"/>
    <property type="project" value="UniProtKB-KW"/>
</dbReference>
<gene>
    <name evidence="8" type="ORF">DFR70_101603</name>
</gene>
<dbReference type="SUPFAM" id="SSF53474">
    <property type="entry name" value="alpha/beta-Hydrolases"/>
    <property type="match status" value="1"/>
</dbReference>
<organism evidence="8 9">
    <name type="scientific">Nocardia tenerifensis</name>
    <dbReference type="NCBI Taxonomy" id="228006"/>
    <lineage>
        <taxon>Bacteria</taxon>
        <taxon>Bacillati</taxon>
        <taxon>Actinomycetota</taxon>
        <taxon>Actinomycetes</taxon>
        <taxon>Mycobacteriales</taxon>
        <taxon>Nocardiaceae</taxon>
        <taxon>Nocardia</taxon>
    </lineage>
</organism>
<dbReference type="Gene3D" id="1.10.1200.10">
    <property type="entry name" value="ACP-like"/>
    <property type="match status" value="4"/>
</dbReference>
<dbReference type="PROSITE" id="PS50075">
    <property type="entry name" value="CARRIER"/>
    <property type="match status" value="5"/>
</dbReference>
<dbReference type="Gene3D" id="3.30.559.10">
    <property type="entry name" value="Chloramphenicol acetyltransferase-like domain"/>
    <property type="match status" value="7"/>
</dbReference>
<dbReference type="Proteomes" id="UP000247569">
    <property type="component" value="Unassembled WGS sequence"/>
</dbReference>
<reference evidence="8 9" key="1">
    <citation type="submission" date="2018-05" db="EMBL/GenBank/DDBJ databases">
        <title>Genomic Encyclopedia of Type Strains, Phase IV (KMG-IV): sequencing the most valuable type-strain genomes for metagenomic binning, comparative biology and taxonomic classification.</title>
        <authorList>
            <person name="Goeker M."/>
        </authorList>
    </citation>
    <scope>NUCLEOTIDE SEQUENCE [LARGE SCALE GENOMIC DNA]</scope>
    <source>
        <strain evidence="8 9">DSM 44704</strain>
    </source>
</reference>
<dbReference type="InterPro" id="IPR009081">
    <property type="entry name" value="PP-bd_ACP"/>
</dbReference>
<dbReference type="CDD" id="cd19543">
    <property type="entry name" value="DCL_NRPS"/>
    <property type="match status" value="2"/>
</dbReference>
<dbReference type="FunFam" id="1.10.1200.10:FF:000016">
    <property type="entry name" value="Non-ribosomal peptide synthase"/>
    <property type="match status" value="3"/>
</dbReference>
<dbReference type="InterPro" id="IPR006162">
    <property type="entry name" value="Ppantetheine_attach_site"/>
</dbReference>
<dbReference type="InterPro" id="IPR001242">
    <property type="entry name" value="Condensation_dom"/>
</dbReference>
<dbReference type="Pfam" id="PF00668">
    <property type="entry name" value="Condensation"/>
    <property type="match status" value="7"/>
</dbReference>
<dbReference type="Gene3D" id="3.40.50.1820">
    <property type="entry name" value="alpha/beta hydrolase"/>
    <property type="match status" value="1"/>
</dbReference>
<dbReference type="SMART" id="SM00823">
    <property type="entry name" value="PKS_PP"/>
    <property type="match status" value="5"/>
</dbReference>
<evidence type="ECO:0000256" key="3">
    <source>
        <dbReference type="ARBA" id="ARBA00022450"/>
    </source>
</evidence>
<dbReference type="InterPro" id="IPR025110">
    <property type="entry name" value="AMP-bd_C"/>
</dbReference>
<dbReference type="PROSITE" id="PS00455">
    <property type="entry name" value="AMP_BINDING"/>
    <property type="match status" value="5"/>
</dbReference>